<dbReference type="AlphaFoldDB" id="A0A9D7HQ70"/>
<sequence length="125" mass="14048">MSKSVPTRSAWPAPCSMGARSPAEVVTADALLTQRTLAAYLIGRKAHYSFTVKGNQPGLEREIALLFEKRGDPDFVDVTPPDHGRIETRRIWCSTALNAYLDFPRRPGVRDRARINQEENRRVIA</sequence>
<proteinExistence type="predicted"/>
<gene>
    <name evidence="1" type="ORF">IPH26_03565</name>
</gene>
<accession>A0A9D7HQ70</accession>
<evidence type="ECO:0000313" key="2">
    <source>
        <dbReference type="Proteomes" id="UP000807785"/>
    </source>
</evidence>
<dbReference type="EMBL" id="JADJEV010000002">
    <property type="protein sequence ID" value="MBK6972056.1"/>
    <property type="molecule type" value="Genomic_DNA"/>
</dbReference>
<comment type="caution">
    <text evidence="1">The sequence shown here is derived from an EMBL/GenBank/DDBJ whole genome shotgun (WGS) entry which is preliminary data.</text>
</comment>
<evidence type="ECO:0000313" key="1">
    <source>
        <dbReference type="EMBL" id="MBK6972056.1"/>
    </source>
</evidence>
<name>A0A9D7HQ70_9PROT</name>
<dbReference type="Proteomes" id="UP000807785">
    <property type="component" value="Unassembled WGS sequence"/>
</dbReference>
<protein>
    <submittedName>
        <fullName evidence="1">Uncharacterized protein</fullName>
    </submittedName>
</protein>
<reference evidence="1" key="1">
    <citation type="submission" date="2020-10" db="EMBL/GenBank/DDBJ databases">
        <title>Connecting structure to function with the recovery of over 1000 high-quality activated sludge metagenome-assembled genomes encoding full-length rRNA genes using long-read sequencing.</title>
        <authorList>
            <person name="Singleton C.M."/>
            <person name="Petriglieri F."/>
            <person name="Kristensen J.M."/>
            <person name="Kirkegaard R.H."/>
            <person name="Michaelsen T.Y."/>
            <person name="Andersen M.H."/>
            <person name="Karst S.M."/>
            <person name="Dueholm M.S."/>
            <person name="Nielsen P.H."/>
            <person name="Albertsen M."/>
        </authorList>
    </citation>
    <scope>NUCLEOTIDE SEQUENCE</scope>
    <source>
        <strain evidence="1">Bjer_18-Q3-R1-45_BAT3C.347</strain>
    </source>
</reference>
<organism evidence="1 2">
    <name type="scientific">Candidatus Methylophosphatis roskildensis</name>
    <dbReference type="NCBI Taxonomy" id="2899263"/>
    <lineage>
        <taxon>Bacteria</taxon>
        <taxon>Pseudomonadati</taxon>
        <taxon>Pseudomonadota</taxon>
        <taxon>Betaproteobacteria</taxon>
        <taxon>Nitrosomonadales</taxon>
        <taxon>Sterolibacteriaceae</taxon>
        <taxon>Candidatus Methylophosphatis</taxon>
    </lineage>
</organism>